<dbReference type="Gene3D" id="1.25.40.10">
    <property type="entry name" value="Tetratricopeptide repeat domain"/>
    <property type="match status" value="7"/>
</dbReference>
<feature type="domain" description="Outer membrane lipoprotein BamD-like" evidence="5">
    <location>
        <begin position="585"/>
        <end position="652"/>
    </location>
</feature>
<evidence type="ECO:0000313" key="6">
    <source>
        <dbReference type="EMBL" id="HGK53842.1"/>
    </source>
</evidence>
<dbReference type="InterPro" id="IPR019734">
    <property type="entry name" value="TPR_rpt"/>
</dbReference>
<feature type="repeat" description="TPR" evidence="4">
    <location>
        <begin position="52"/>
        <end position="85"/>
    </location>
</feature>
<dbReference type="InterPro" id="IPR051012">
    <property type="entry name" value="CellSynth/LPSAsmb/PSIAsmb"/>
</dbReference>
<dbReference type="InterPro" id="IPR011990">
    <property type="entry name" value="TPR-like_helical_dom_sf"/>
</dbReference>
<dbReference type="EMBL" id="DTAR01000015">
    <property type="protein sequence ID" value="HGM97449.1"/>
    <property type="molecule type" value="Genomic_DNA"/>
</dbReference>
<evidence type="ECO:0000256" key="2">
    <source>
        <dbReference type="ARBA" id="ARBA00022737"/>
    </source>
</evidence>
<keyword evidence="2" id="KW-0677">Repeat</keyword>
<name>A0A7V4AB69_UNCW3</name>
<comment type="caution">
    <text evidence="7">The sequence shown here is derived from an EMBL/GenBank/DDBJ whole genome shotgun (WGS) entry which is preliminary data.</text>
</comment>
<evidence type="ECO:0000259" key="5">
    <source>
        <dbReference type="Pfam" id="PF13525"/>
    </source>
</evidence>
<feature type="repeat" description="TPR" evidence="4">
    <location>
        <begin position="691"/>
        <end position="724"/>
    </location>
</feature>
<feature type="repeat" description="TPR" evidence="4">
    <location>
        <begin position="582"/>
        <end position="615"/>
    </location>
</feature>
<organism evidence="7">
    <name type="scientific">candidate division WOR-3 bacterium</name>
    <dbReference type="NCBI Taxonomy" id="2052148"/>
    <lineage>
        <taxon>Bacteria</taxon>
        <taxon>Bacteria division WOR-3</taxon>
    </lineage>
</organism>
<reference evidence="7" key="1">
    <citation type="journal article" date="2020" name="mSystems">
        <title>Genome- and Community-Level Interaction Insights into Carbon Utilization and Element Cycling Functions of Hydrothermarchaeota in Hydrothermal Sediment.</title>
        <authorList>
            <person name="Zhou Z."/>
            <person name="Liu Y."/>
            <person name="Xu W."/>
            <person name="Pan J."/>
            <person name="Luo Z.H."/>
            <person name="Li M."/>
        </authorList>
    </citation>
    <scope>NUCLEOTIDE SEQUENCE [LARGE SCALE GENOMIC DNA]</scope>
    <source>
        <strain evidence="7">SpSt-626</strain>
        <strain evidence="6">SpSt-695</strain>
    </source>
</reference>
<dbReference type="PROSITE" id="PS50005">
    <property type="entry name" value="TPR"/>
    <property type="match status" value="5"/>
</dbReference>
<feature type="repeat" description="TPR" evidence="4">
    <location>
        <begin position="836"/>
        <end position="869"/>
    </location>
</feature>
<dbReference type="Pfam" id="PF13176">
    <property type="entry name" value="TPR_7"/>
    <property type="match status" value="1"/>
</dbReference>
<evidence type="ECO:0000313" key="7">
    <source>
        <dbReference type="EMBL" id="HGM97449.1"/>
    </source>
</evidence>
<sequence>MIFFLLFSLLFSEEEIKKVEYAEILFHEGLYENAIEYYKSLKNTNLGKAMELEFDYRIGECYFNLGKYDEAYKIFKNLENRAQNSYILPEVYYALGLIFIAQENPKQAEDYLIQKMKKFPGYAEDIRLLEAQGIYYFTQAIYESAYKKLENALTGVGIFYKGEALARLKRPVEALQNFKKVVMLYPNTPLAEYASFEAAEALYINEDYRGAKELYIRFIKDYGKSPLVDYANYKIGACLFHEGEYAKSLLYFKPLLKHQDRILSAHAYLMCGKALREIGNKPEALKYLLKAAFDFPGTGVAPVAHMELGKTYLEIGDSAQAIISYRQLANVYNTGEYKGIGDYLTACVLYRQGKTLEAQYQLESLLKYAKNTFIAYPATSLLLKCMIDTKQFDEAIAAGEEFLSSTPQNLDEEMYHYISTWTNRIRHMLAEAYYQRQDVAKAINLYESLSESGDPEIMGEIFNALGWCYIETKRYDAAIQKFDVVISGYQKDTSAVVSAIFGKGVAIYDKSGDIQNPEEKKKNYLQAAYTFKSIAQTYPSHSLTPASLFYTGESYARAGYYANAIKEWEACLNDFPESPYAALSAYWLGNTYFRAGEFDKAITYYSVLLEQYPTSQKAKDGFVELAATYYNMKNYDMTVNVLKKFLSLYPEDSLAVNAKKLLEQAYYFVSKEDAEKIEEYSKEFPESELLAENLYNLAAKLYNEKKYEEAIEKAKKVILLFPKSELAPMAQKVVVASYSALGNSKAMAEEAEKFVTYFPNHEEVPVMLKLEAIGLIQQENYLKAKDVLEVLIKNYSMHPASKEGIILKAECLLNLGKTREAIRDLESQSPSPEVATRYYYILGESYNKIGNTQKAIENYSSLLRVGGMDDPYRIRGLYQLAYLYQLSGDTQRAASIYEAIAQVTSDKNIKEDALGRASALRK</sequence>
<dbReference type="SMART" id="SM00028">
    <property type="entry name" value="TPR"/>
    <property type="match status" value="12"/>
</dbReference>
<dbReference type="Pfam" id="PF13174">
    <property type="entry name" value="TPR_6"/>
    <property type="match status" value="2"/>
</dbReference>
<dbReference type="AlphaFoldDB" id="A0A7V4AB69"/>
<dbReference type="SUPFAM" id="SSF48452">
    <property type="entry name" value="TPR-like"/>
    <property type="match status" value="5"/>
</dbReference>
<evidence type="ECO:0000256" key="1">
    <source>
        <dbReference type="ARBA" id="ARBA00022729"/>
    </source>
</evidence>
<feature type="repeat" description="TPR" evidence="4">
    <location>
        <begin position="619"/>
        <end position="652"/>
    </location>
</feature>
<dbReference type="Pfam" id="PF13432">
    <property type="entry name" value="TPR_16"/>
    <property type="match status" value="1"/>
</dbReference>
<keyword evidence="1" id="KW-0732">Signal</keyword>
<dbReference type="Pfam" id="PF13525">
    <property type="entry name" value="YfiO"/>
    <property type="match status" value="2"/>
</dbReference>
<dbReference type="PANTHER" id="PTHR45586:SF1">
    <property type="entry name" value="LIPOPOLYSACCHARIDE ASSEMBLY PROTEIN B"/>
    <property type="match status" value="1"/>
</dbReference>
<keyword evidence="3 4" id="KW-0802">TPR repeat</keyword>
<evidence type="ECO:0000256" key="4">
    <source>
        <dbReference type="PROSITE-ProRule" id="PRU00339"/>
    </source>
</evidence>
<gene>
    <name evidence="7" type="ORF">ENT96_00140</name>
    <name evidence="6" type="ORF">ENU72_02315</name>
</gene>
<feature type="domain" description="Outer membrane lipoprotein BamD-like" evidence="5">
    <location>
        <begin position="172"/>
        <end position="241"/>
    </location>
</feature>
<accession>A0A7V4AB69</accession>
<evidence type="ECO:0000256" key="3">
    <source>
        <dbReference type="ARBA" id="ARBA00022803"/>
    </source>
</evidence>
<dbReference type="PANTHER" id="PTHR45586">
    <property type="entry name" value="TPR REPEAT-CONTAINING PROTEIN PA4667"/>
    <property type="match status" value="1"/>
</dbReference>
<proteinExistence type="predicted"/>
<dbReference type="InterPro" id="IPR039565">
    <property type="entry name" value="BamD-like"/>
</dbReference>
<protein>
    <submittedName>
        <fullName evidence="7">Tetratricopeptide repeat protein</fullName>
    </submittedName>
</protein>
<dbReference type="Pfam" id="PF13181">
    <property type="entry name" value="TPR_8"/>
    <property type="match status" value="1"/>
</dbReference>
<dbReference type="EMBL" id="DTDP01000099">
    <property type="protein sequence ID" value="HGK53842.1"/>
    <property type="molecule type" value="Genomic_DNA"/>
</dbReference>